<accession>A0A6B3L7A7</accession>
<sequence>MNYDDPDFLDPEARALEARLGALVPKGPSDEFADRLFAAMDAGEDPEEEMPVPAATPRRAWWSGPLVPMASAAAVALFVALQPTGVAPSELTADVDEPVVEKPADALAESANVPALPHGMLARASLDQEVVNQDHEYVSADDESAVYRKVSQFQMEKVRFVDPDTGSEVIVEVPCEQITLEKVDLY</sequence>
<name>A0A6B3L7A7_9BACT</name>
<protein>
    <submittedName>
        <fullName evidence="1">Uncharacterized protein</fullName>
    </submittedName>
</protein>
<dbReference type="Proteomes" id="UP000475117">
    <property type="component" value="Chromosome"/>
</dbReference>
<evidence type="ECO:0000313" key="2">
    <source>
        <dbReference type="Proteomes" id="UP000475117"/>
    </source>
</evidence>
<dbReference type="EMBL" id="CP066776">
    <property type="protein sequence ID" value="QQL46274.1"/>
    <property type="molecule type" value="Genomic_DNA"/>
</dbReference>
<reference evidence="1 2" key="1">
    <citation type="submission" date="2020-12" db="EMBL/GenBank/DDBJ databases">
        <title>Sulforoseuscoccus oceanibium gen. nov., sp. nov., a representative of the phylum Verrucomicrobia with special cytoplasmic membrane, and proposal of Sulforoseuscoccusaceae fam. nov.</title>
        <authorList>
            <person name="Xi F."/>
        </authorList>
    </citation>
    <scope>NUCLEOTIDE SEQUENCE [LARGE SCALE GENOMIC DNA]</scope>
    <source>
        <strain evidence="1 2">T37</strain>
    </source>
</reference>
<gene>
    <name evidence="1" type="ORF">G3M56_006785</name>
</gene>
<dbReference type="KEGG" id="soa:G3M56_006785"/>
<keyword evidence="2" id="KW-1185">Reference proteome</keyword>
<dbReference type="AlphaFoldDB" id="A0A6B3L7A7"/>
<dbReference type="RefSeq" id="WP_164361417.1">
    <property type="nucleotide sequence ID" value="NZ_CP066776.1"/>
</dbReference>
<evidence type="ECO:0000313" key="1">
    <source>
        <dbReference type="EMBL" id="QQL46274.1"/>
    </source>
</evidence>
<organism evidence="1 2">
    <name type="scientific">Sulfuriroseicoccus oceanibius</name>
    <dbReference type="NCBI Taxonomy" id="2707525"/>
    <lineage>
        <taxon>Bacteria</taxon>
        <taxon>Pseudomonadati</taxon>
        <taxon>Verrucomicrobiota</taxon>
        <taxon>Verrucomicrobiia</taxon>
        <taxon>Verrucomicrobiales</taxon>
        <taxon>Verrucomicrobiaceae</taxon>
        <taxon>Sulfuriroseicoccus</taxon>
    </lineage>
</organism>
<proteinExistence type="predicted"/>